<dbReference type="Gene3D" id="3.90.1150.10">
    <property type="entry name" value="Aspartate Aminotransferase, domain 1"/>
    <property type="match status" value="1"/>
</dbReference>
<feature type="modified residue" description="N6-(pyridoxal phosphate)lysine" evidence="8">
    <location>
        <position position="250"/>
    </location>
</feature>
<dbReference type="GO" id="GO:0032259">
    <property type="term" value="P:methylation"/>
    <property type="evidence" value="ECO:0007669"/>
    <property type="project" value="UniProtKB-KW"/>
</dbReference>
<dbReference type="InterPro" id="IPR015421">
    <property type="entry name" value="PyrdxlP-dep_Trfase_major"/>
</dbReference>
<dbReference type="HAMAP" id="MF_00051">
    <property type="entry name" value="SHMT"/>
    <property type="match status" value="1"/>
</dbReference>
<dbReference type="STRING" id="6185.A0A095BZJ0"/>
<dbReference type="InterPro" id="IPR001085">
    <property type="entry name" value="Ser_HO-MeTrfase"/>
</dbReference>
<sequence>MSISLAESDPEIMALCREEKERQKLGLELIASENFTSKAVLQALSSSFHNKYSEGQVGARYYGGTKIVDKMEALCKKRALALFGLDESEWGVNVQPYSGSPANFAIYTGLVGLHGRIMGLDLPDGGHLTHGYQAASGRKVSATSLFFESVPYKVDPKTGWIDYERLEIVARSFRPKLIVAGTSAYARHLDYPRFRQIADSVSAVLLADMNNLSNSHRFIHFQSHIGGLVAAGLHPSPFKYADVVMTTTHKTIRGPRAAMIFYRKMARSKENGVENGCHTDPTSTDFERRINEAVFPGLQGGPHNNTIAAIAVCLKEAASSEYKVYQEQVLKNMKQLCKSLKMIIIIIIIIIKLLMILVTGGSDTHLCLMDLRPLKIDGARAEKVLELVRIYANKNTCPGDVSALRPGGLRFGSAALTSRNFHEEDFAKVSEFIHVGIQIAVVVETNVEVRSMIEKLRLEIEEFASKYPLPGLDF</sequence>
<evidence type="ECO:0000313" key="12">
    <source>
        <dbReference type="EMBL" id="KGB34628.1"/>
    </source>
</evidence>
<evidence type="ECO:0000256" key="8">
    <source>
        <dbReference type="PIRSR" id="PIRSR000412-50"/>
    </source>
</evidence>
<evidence type="ECO:0000256" key="9">
    <source>
        <dbReference type="RuleBase" id="RU000585"/>
    </source>
</evidence>
<dbReference type="CDD" id="cd00378">
    <property type="entry name" value="SHMT"/>
    <property type="match status" value="1"/>
</dbReference>
<dbReference type="InterPro" id="IPR049943">
    <property type="entry name" value="Ser_HO-MeTrfase-like"/>
</dbReference>
<comment type="pathway">
    <text evidence="3 9">One-carbon metabolism; tetrahydrofolate interconversion.</text>
</comment>
<dbReference type="InterPro" id="IPR015422">
    <property type="entry name" value="PyrdxlP-dep_Trfase_small"/>
</dbReference>
<protein>
    <recommendedName>
        <fullName evidence="9">Serine hydroxymethyltransferase</fullName>
        <ecNumber evidence="9">2.1.2.1</ecNumber>
    </recommendedName>
</protein>
<dbReference type="Gene3D" id="3.40.640.10">
    <property type="entry name" value="Type I PLP-dependent aspartate aminotransferase-like (Major domain)"/>
    <property type="match status" value="1"/>
</dbReference>
<evidence type="ECO:0000256" key="5">
    <source>
        <dbReference type="ARBA" id="ARBA00022563"/>
    </source>
</evidence>
<keyword evidence="10" id="KW-0472">Membrane</keyword>
<evidence type="ECO:0000256" key="2">
    <source>
        <dbReference type="ARBA" id="ARBA00002224"/>
    </source>
</evidence>
<reference evidence="12" key="1">
    <citation type="journal article" date="2012" name="Nat. Genet.">
        <title>Whole-genome sequence of Schistosoma haematobium.</title>
        <authorList>
            <person name="Young N.D."/>
            <person name="Jex A.R."/>
            <person name="Li B."/>
            <person name="Liu S."/>
            <person name="Yang L."/>
            <person name="Xiong Z."/>
            <person name="Li Y."/>
            <person name="Cantacessi C."/>
            <person name="Hall R.S."/>
            <person name="Xu X."/>
            <person name="Chen F."/>
            <person name="Wu X."/>
            <person name="Zerlotini A."/>
            <person name="Oliveira G."/>
            <person name="Hofmann A."/>
            <person name="Zhang G."/>
            <person name="Fang X."/>
            <person name="Kang Y."/>
            <person name="Campbell B.E."/>
            <person name="Loukas A."/>
            <person name="Ranganathan S."/>
            <person name="Rollinson D."/>
            <person name="Rinaldi G."/>
            <person name="Brindley P.J."/>
            <person name="Yang H."/>
            <person name="Wang J."/>
            <person name="Wang J."/>
            <person name="Gasser R.B."/>
        </authorList>
    </citation>
    <scope>NUCLEOTIDE SEQUENCE [LARGE SCALE GENOMIC DNA]</scope>
</reference>
<evidence type="ECO:0000256" key="3">
    <source>
        <dbReference type="ARBA" id="ARBA00004777"/>
    </source>
</evidence>
<keyword evidence="10" id="KW-0812">Transmembrane</keyword>
<dbReference type="Pfam" id="PF00464">
    <property type="entry name" value="SHMT"/>
    <property type="match status" value="1"/>
</dbReference>
<organism evidence="12">
    <name type="scientific">Schistosoma haematobium</name>
    <name type="common">Blood fluke</name>
    <dbReference type="NCBI Taxonomy" id="6185"/>
    <lineage>
        <taxon>Eukaryota</taxon>
        <taxon>Metazoa</taxon>
        <taxon>Spiralia</taxon>
        <taxon>Lophotrochozoa</taxon>
        <taxon>Platyhelminthes</taxon>
        <taxon>Trematoda</taxon>
        <taxon>Digenea</taxon>
        <taxon>Strigeidida</taxon>
        <taxon>Schistosomatoidea</taxon>
        <taxon>Schistosomatidae</taxon>
        <taxon>Schistosoma</taxon>
    </lineage>
</organism>
<dbReference type="EC" id="2.1.2.1" evidence="9"/>
<keyword evidence="5 9" id="KW-0554">One-carbon metabolism</keyword>
<proteinExistence type="inferred from homology"/>
<feature type="domain" description="Serine hydroxymethyltransferase-like" evidence="11">
    <location>
        <begin position="5"/>
        <end position="433"/>
    </location>
</feature>
<gene>
    <name evidence="12" type="ORF">MS3_02852</name>
</gene>
<dbReference type="GO" id="GO:0008168">
    <property type="term" value="F:methyltransferase activity"/>
    <property type="evidence" value="ECO:0007669"/>
    <property type="project" value="UniProtKB-KW"/>
</dbReference>
<dbReference type="FunFam" id="3.40.640.10:FF:000097">
    <property type="entry name" value="Serine hydroxymethyltransferase"/>
    <property type="match status" value="1"/>
</dbReference>
<dbReference type="NCBIfam" id="NF000586">
    <property type="entry name" value="PRK00011.1"/>
    <property type="match status" value="1"/>
</dbReference>
<dbReference type="GO" id="GO:0005739">
    <property type="term" value="C:mitochondrion"/>
    <property type="evidence" value="ECO:0007669"/>
    <property type="project" value="TreeGrafter"/>
</dbReference>
<name>A0A095BZJ0_SCHHA</name>
<evidence type="ECO:0000256" key="6">
    <source>
        <dbReference type="ARBA" id="ARBA00022679"/>
    </source>
</evidence>
<dbReference type="GO" id="GO:0004372">
    <property type="term" value="F:glycine hydroxymethyltransferase activity"/>
    <property type="evidence" value="ECO:0007669"/>
    <property type="project" value="UniProtKB-EC"/>
</dbReference>
<dbReference type="PROSITE" id="PS00096">
    <property type="entry name" value="SHMT"/>
    <property type="match status" value="1"/>
</dbReference>
<evidence type="ECO:0000256" key="1">
    <source>
        <dbReference type="ARBA" id="ARBA00001933"/>
    </source>
</evidence>
<keyword evidence="7 8" id="KW-0663">Pyridoxal phosphate</keyword>
<dbReference type="SUPFAM" id="SSF53383">
    <property type="entry name" value="PLP-dependent transferases"/>
    <property type="match status" value="1"/>
</dbReference>
<dbReference type="GO" id="GO:0035999">
    <property type="term" value="P:tetrahydrofolate interconversion"/>
    <property type="evidence" value="ECO:0007669"/>
    <property type="project" value="UniProtKB-UniPathway"/>
</dbReference>
<evidence type="ECO:0000256" key="7">
    <source>
        <dbReference type="ARBA" id="ARBA00022898"/>
    </source>
</evidence>
<keyword evidence="12" id="KW-0489">Methyltransferase</keyword>
<dbReference type="InterPro" id="IPR015424">
    <property type="entry name" value="PyrdxlP-dep_Trfase"/>
</dbReference>
<dbReference type="AlphaFoldDB" id="A0A095BZJ0"/>
<dbReference type="GO" id="GO:0005634">
    <property type="term" value="C:nucleus"/>
    <property type="evidence" value="ECO:0007669"/>
    <property type="project" value="TreeGrafter"/>
</dbReference>
<evidence type="ECO:0000256" key="10">
    <source>
        <dbReference type="SAM" id="Phobius"/>
    </source>
</evidence>
<comment type="function">
    <text evidence="2 9">Interconversion of serine and glycine.</text>
</comment>
<dbReference type="GO" id="GO:0019264">
    <property type="term" value="P:glycine biosynthetic process from serine"/>
    <property type="evidence" value="ECO:0007669"/>
    <property type="project" value="InterPro"/>
</dbReference>
<dbReference type="InterPro" id="IPR019798">
    <property type="entry name" value="Ser_HO-MeTrfase_PLP_BS"/>
</dbReference>
<keyword evidence="6 9" id="KW-0808">Transferase</keyword>
<keyword evidence="10" id="KW-1133">Transmembrane helix</keyword>
<evidence type="ECO:0000259" key="11">
    <source>
        <dbReference type="Pfam" id="PF00464"/>
    </source>
</evidence>
<evidence type="ECO:0000256" key="4">
    <source>
        <dbReference type="ARBA" id="ARBA00006376"/>
    </source>
</evidence>
<dbReference type="PANTHER" id="PTHR11680">
    <property type="entry name" value="SERINE HYDROXYMETHYLTRANSFERASE"/>
    <property type="match status" value="1"/>
</dbReference>
<dbReference type="PANTHER" id="PTHR11680:SF59">
    <property type="entry name" value="SERINE HYDROXYMETHYLTRANSFERASE, CYTOSOLIC"/>
    <property type="match status" value="1"/>
</dbReference>
<accession>A0A095BZJ0</accession>
<dbReference type="UniPathway" id="UPA00193"/>
<dbReference type="GO" id="GO:0030170">
    <property type="term" value="F:pyridoxal phosphate binding"/>
    <property type="evidence" value="ECO:0007669"/>
    <property type="project" value="InterPro"/>
</dbReference>
<comment type="similarity">
    <text evidence="4 9">Belongs to the SHMT family.</text>
</comment>
<comment type="cofactor">
    <cofactor evidence="1 8 9">
        <name>pyridoxal 5'-phosphate</name>
        <dbReference type="ChEBI" id="CHEBI:597326"/>
    </cofactor>
</comment>
<comment type="catalytic activity">
    <reaction evidence="9">
        <text>(6R)-5,10-methylene-5,6,7,8-tetrahydrofolate + glycine + H2O = (6S)-5,6,7,8-tetrahydrofolate + L-serine</text>
        <dbReference type="Rhea" id="RHEA:15481"/>
        <dbReference type="ChEBI" id="CHEBI:15377"/>
        <dbReference type="ChEBI" id="CHEBI:15636"/>
        <dbReference type="ChEBI" id="CHEBI:33384"/>
        <dbReference type="ChEBI" id="CHEBI:57305"/>
        <dbReference type="ChEBI" id="CHEBI:57453"/>
        <dbReference type="EC" id="2.1.2.1"/>
    </reaction>
</comment>
<feature type="transmembrane region" description="Helical" evidence="10">
    <location>
        <begin position="340"/>
        <end position="360"/>
    </location>
</feature>
<dbReference type="InterPro" id="IPR039429">
    <property type="entry name" value="SHMT-like_dom"/>
</dbReference>
<dbReference type="EMBL" id="KL250623">
    <property type="protein sequence ID" value="KGB34628.1"/>
    <property type="molecule type" value="Genomic_DNA"/>
</dbReference>
<dbReference type="PIRSF" id="PIRSF000412">
    <property type="entry name" value="SHMT"/>
    <property type="match status" value="1"/>
</dbReference>